<dbReference type="SUPFAM" id="SSF75304">
    <property type="entry name" value="Amidase signature (AS) enzymes"/>
    <property type="match status" value="1"/>
</dbReference>
<dbReference type="Pfam" id="PF01425">
    <property type="entry name" value="Amidase"/>
    <property type="match status" value="1"/>
</dbReference>
<dbReference type="PANTHER" id="PTHR42678:SF34">
    <property type="entry name" value="OS04G0183300 PROTEIN"/>
    <property type="match status" value="1"/>
</dbReference>
<evidence type="ECO:0000313" key="2">
    <source>
        <dbReference type="EMBL" id="TCN26295.1"/>
    </source>
</evidence>
<reference evidence="2 3" key="1">
    <citation type="journal article" date="2015" name="Stand. Genomic Sci.">
        <title>Genomic Encyclopedia of Bacterial and Archaeal Type Strains, Phase III: the genomes of soil and plant-associated and newly described type strains.</title>
        <authorList>
            <person name="Whitman W.B."/>
            <person name="Woyke T."/>
            <person name="Klenk H.P."/>
            <person name="Zhou Y."/>
            <person name="Lilburn T.G."/>
            <person name="Beck B.J."/>
            <person name="De Vos P."/>
            <person name="Vandamme P."/>
            <person name="Eisen J.A."/>
            <person name="Garrity G."/>
            <person name="Hugenholtz P."/>
            <person name="Kyrpides N.C."/>
        </authorList>
    </citation>
    <scope>NUCLEOTIDE SEQUENCE [LARGE SCALE GENOMIC DNA]</scope>
    <source>
        <strain evidence="2 3">CV53</strain>
    </source>
</reference>
<dbReference type="RefSeq" id="WP_241993867.1">
    <property type="nucleotide sequence ID" value="NZ_JABUHM010000015.1"/>
</dbReference>
<keyword evidence="3" id="KW-1185">Reference proteome</keyword>
<dbReference type="GO" id="GO:0016740">
    <property type="term" value="F:transferase activity"/>
    <property type="evidence" value="ECO:0007669"/>
    <property type="project" value="UniProtKB-KW"/>
</dbReference>
<accession>A0A4R2BI90</accession>
<dbReference type="Gene3D" id="3.90.1300.10">
    <property type="entry name" value="Amidase signature (AS) domain"/>
    <property type="match status" value="1"/>
</dbReference>
<dbReference type="InterPro" id="IPR036928">
    <property type="entry name" value="AS_sf"/>
</dbReference>
<sequence>MKNKIILKSAWVMSVIIVLLTAGFIPQSSQAGTDEFPLMEITVDELIAEYEKGTYTAVEVVESYLDRIETYEETYNAFTYINKDALKEAKKIDKMRKKGEKLGPLAGVPIVIKEAVDVKGFPTTFGWAPLSKEADGIKLMPSKDASVVTRLKEAGAIILGKTNIPAFSASGTDANTSWAGPTYNAVNPSLAPGGSSSGTATSISGNFAVLGIAEETGGSIQNPAAAQSIVGIKPTFGLVPTMGVTPLSSSTRDVLGPHARTVEDAARMLDVIAGYSEDDPLTEQSVGHVPDKGYASLLDDTSLKGKRIGLYGPGWRTEELSAETKELYARAIKELESQGAEVVTDPFAGTGFAEYVKNAPSQGRESFFYDLENYFENINPNLTTEKVFEKAGAIPWEDGGPLSSRANLPGKDNPDVLPDLTEFKKVRSEYRKMMKEVMEEHDLDGFVYPQMSKAIPKLGEGSIAATTVSEINVGGWPLITVPAGYYKNGSPFALAFLGQEWSEPELIGMAYDFEQATGHREAPQLIDK</sequence>
<dbReference type="InterPro" id="IPR023631">
    <property type="entry name" value="Amidase_dom"/>
</dbReference>
<protein>
    <submittedName>
        <fullName evidence="2">Amidase/aspartyl-tRNA(Asn)/glutamyl-tRNA(Gln) amidotransferase subunit A</fullName>
    </submittedName>
</protein>
<name>A0A4R2BI90_9BACI</name>
<comment type="caution">
    <text evidence="2">The sequence shown here is derived from an EMBL/GenBank/DDBJ whole genome shotgun (WGS) entry which is preliminary data.</text>
</comment>
<proteinExistence type="predicted"/>
<gene>
    <name evidence="2" type="ORF">EV146_104405</name>
</gene>
<dbReference type="Proteomes" id="UP000295689">
    <property type="component" value="Unassembled WGS sequence"/>
</dbReference>
<evidence type="ECO:0000259" key="1">
    <source>
        <dbReference type="Pfam" id="PF01425"/>
    </source>
</evidence>
<feature type="domain" description="Amidase" evidence="1">
    <location>
        <begin position="59"/>
        <end position="506"/>
    </location>
</feature>
<dbReference type="EMBL" id="SLVV01000004">
    <property type="protein sequence ID" value="TCN26295.1"/>
    <property type="molecule type" value="Genomic_DNA"/>
</dbReference>
<evidence type="ECO:0000313" key="3">
    <source>
        <dbReference type="Proteomes" id="UP000295689"/>
    </source>
</evidence>
<dbReference type="AlphaFoldDB" id="A0A4R2BI90"/>
<keyword evidence="2" id="KW-0808">Transferase</keyword>
<dbReference type="PANTHER" id="PTHR42678">
    <property type="entry name" value="AMIDASE"/>
    <property type="match status" value="1"/>
</dbReference>
<organism evidence="2 3">
    <name type="scientific">Mesobacillus foraminis</name>
    <dbReference type="NCBI Taxonomy" id="279826"/>
    <lineage>
        <taxon>Bacteria</taxon>
        <taxon>Bacillati</taxon>
        <taxon>Bacillota</taxon>
        <taxon>Bacilli</taxon>
        <taxon>Bacillales</taxon>
        <taxon>Bacillaceae</taxon>
        <taxon>Mesobacillus</taxon>
    </lineage>
</organism>